<dbReference type="InterPro" id="IPR027434">
    <property type="entry name" value="Homing_endonucl"/>
</dbReference>
<organism evidence="1">
    <name type="scientific">marine sediment metagenome</name>
    <dbReference type="NCBI Taxonomy" id="412755"/>
    <lineage>
        <taxon>unclassified sequences</taxon>
        <taxon>metagenomes</taxon>
        <taxon>ecological metagenomes</taxon>
    </lineage>
</organism>
<proteinExistence type="predicted"/>
<gene>
    <name evidence="1" type="ORF">LCGC14_2580820</name>
</gene>
<evidence type="ECO:0000313" key="1">
    <source>
        <dbReference type="EMBL" id="KKL07952.1"/>
    </source>
</evidence>
<name>A0A0F9B2D3_9ZZZZ</name>
<dbReference type="EMBL" id="LAZR01043081">
    <property type="protein sequence ID" value="KKL07952.1"/>
    <property type="molecule type" value="Genomic_DNA"/>
</dbReference>
<protein>
    <recommendedName>
        <fullName evidence="2">Homing endonuclease LAGLIDADG domain-containing protein</fullName>
    </recommendedName>
</protein>
<dbReference type="Gene3D" id="3.10.28.10">
    <property type="entry name" value="Homing endonucleases"/>
    <property type="match status" value="1"/>
</dbReference>
<comment type="caution">
    <text evidence="1">The sequence shown here is derived from an EMBL/GenBank/DDBJ whole genome shotgun (WGS) entry which is preliminary data.</text>
</comment>
<sequence>MDSSGRSVEEVVRSVLSKYTMEEIRSVFPADKSEVTKRYWDGLSESAYEVRCRAFRKPPLVSLEGCSSEFKDWLTGFWEGDGTIDVGWDTTFRIEFVQKDRSVLDYISAALGSKVSPTPLSDTGCWVLGFAG</sequence>
<evidence type="ECO:0008006" key="2">
    <source>
        <dbReference type="Google" id="ProtNLM"/>
    </source>
</evidence>
<dbReference type="SUPFAM" id="SSF55608">
    <property type="entry name" value="Homing endonucleases"/>
    <property type="match status" value="1"/>
</dbReference>
<accession>A0A0F9B2D3</accession>
<reference evidence="1" key="1">
    <citation type="journal article" date="2015" name="Nature">
        <title>Complex archaea that bridge the gap between prokaryotes and eukaryotes.</title>
        <authorList>
            <person name="Spang A."/>
            <person name="Saw J.H."/>
            <person name="Jorgensen S.L."/>
            <person name="Zaremba-Niedzwiedzka K."/>
            <person name="Martijn J."/>
            <person name="Lind A.E."/>
            <person name="van Eijk R."/>
            <person name="Schleper C."/>
            <person name="Guy L."/>
            <person name="Ettema T.J."/>
        </authorList>
    </citation>
    <scope>NUCLEOTIDE SEQUENCE</scope>
</reference>
<dbReference type="AlphaFoldDB" id="A0A0F9B2D3"/>